<accession>A0AAV2M118</accession>
<proteinExistence type="predicted"/>
<evidence type="ECO:0000313" key="2">
    <source>
        <dbReference type="Proteomes" id="UP001497482"/>
    </source>
</evidence>
<keyword evidence="2" id="KW-1185">Reference proteome</keyword>
<organism evidence="1 2">
    <name type="scientific">Knipowitschia caucasica</name>
    <name type="common">Caucasian dwarf goby</name>
    <name type="synonym">Pomatoschistus caucasicus</name>
    <dbReference type="NCBI Taxonomy" id="637954"/>
    <lineage>
        <taxon>Eukaryota</taxon>
        <taxon>Metazoa</taxon>
        <taxon>Chordata</taxon>
        <taxon>Craniata</taxon>
        <taxon>Vertebrata</taxon>
        <taxon>Euteleostomi</taxon>
        <taxon>Actinopterygii</taxon>
        <taxon>Neopterygii</taxon>
        <taxon>Teleostei</taxon>
        <taxon>Neoteleostei</taxon>
        <taxon>Acanthomorphata</taxon>
        <taxon>Gobiaria</taxon>
        <taxon>Gobiiformes</taxon>
        <taxon>Gobioidei</taxon>
        <taxon>Gobiidae</taxon>
        <taxon>Gobiinae</taxon>
        <taxon>Knipowitschia</taxon>
    </lineage>
</organism>
<sequence>MDVTEVWCFRSSKARGSFMRRCLAACYHGHWEIVVASHYSSQTRAFEHGEYSSRPQEDGRHRAGSEINATKLSVEAEMTLPATPRLILLGNTFLSAMKWMVSFEGRVAYILEEHLGFADALSVFFGCFYVFNIEYQEPACATLELIQRFFVRINPEEGTKFSAKIGTSRKTGAEVKRKVETVNSRVSSFLCQLTEFEWKNLD</sequence>
<dbReference type="AlphaFoldDB" id="A0AAV2M118"/>
<evidence type="ECO:0000313" key="1">
    <source>
        <dbReference type="EMBL" id="CAL1607032.1"/>
    </source>
</evidence>
<evidence type="ECO:0008006" key="3">
    <source>
        <dbReference type="Google" id="ProtNLM"/>
    </source>
</evidence>
<name>A0AAV2M118_KNICA</name>
<protein>
    <recommendedName>
        <fullName evidence="3">LAGLIDADG homing endonuclease</fullName>
    </recommendedName>
</protein>
<gene>
    <name evidence="1" type="ORF">KC01_LOCUS34117</name>
</gene>
<dbReference type="Proteomes" id="UP001497482">
    <property type="component" value="Chromosome 5"/>
</dbReference>
<dbReference type="EMBL" id="OZ035827">
    <property type="protein sequence ID" value="CAL1607032.1"/>
    <property type="molecule type" value="Genomic_DNA"/>
</dbReference>
<reference evidence="1 2" key="1">
    <citation type="submission" date="2024-04" db="EMBL/GenBank/DDBJ databases">
        <authorList>
            <person name="Waldvogel A.-M."/>
            <person name="Schoenle A."/>
        </authorList>
    </citation>
    <scope>NUCLEOTIDE SEQUENCE [LARGE SCALE GENOMIC DNA]</scope>
</reference>